<dbReference type="Proteomes" id="UP000253769">
    <property type="component" value="Unassembled WGS sequence"/>
</dbReference>
<dbReference type="AlphaFoldDB" id="A0A369WAF3"/>
<keyword evidence="1" id="KW-0812">Transmembrane</keyword>
<dbReference type="RefSeq" id="WP_114696859.1">
    <property type="nucleotide sequence ID" value="NZ_QQOH01000005.1"/>
</dbReference>
<dbReference type="OrthoDB" id="5905880at2"/>
<keyword evidence="3" id="KW-1185">Reference proteome</keyword>
<accession>A0A369WAF3</accession>
<dbReference type="EMBL" id="QQOH01000005">
    <property type="protein sequence ID" value="RDE18283.1"/>
    <property type="molecule type" value="Genomic_DNA"/>
</dbReference>
<feature type="transmembrane region" description="Helical" evidence="1">
    <location>
        <begin position="68"/>
        <end position="87"/>
    </location>
</feature>
<comment type="caution">
    <text evidence="2">The sequence shown here is derived from an EMBL/GenBank/DDBJ whole genome shotgun (WGS) entry which is preliminary data.</text>
</comment>
<reference evidence="2 3" key="1">
    <citation type="submission" date="2018-07" db="EMBL/GenBank/DDBJ databases">
        <title>Motiliproteus coralliicola sp. nov., a bacterium isolated from Coral.</title>
        <authorList>
            <person name="Wang G."/>
        </authorList>
    </citation>
    <scope>NUCLEOTIDE SEQUENCE [LARGE SCALE GENOMIC DNA]</scope>
    <source>
        <strain evidence="2 3">C34</strain>
    </source>
</reference>
<evidence type="ECO:0000256" key="1">
    <source>
        <dbReference type="SAM" id="Phobius"/>
    </source>
</evidence>
<evidence type="ECO:0000313" key="3">
    <source>
        <dbReference type="Proteomes" id="UP000253769"/>
    </source>
</evidence>
<feature type="transmembrane region" description="Helical" evidence="1">
    <location>
        <begin position="99"/>
        <end position="122"/>
    </location>
</feature>
<keyword evidence="1" id="KW-0472">Membrane</keyword>
<evidence type="ECO:0008006" key="4">
    <source>
        <dbReference type="Google" id="ProtNLM"/>
    </source>
</evidence>
<organism evidence="2 3">
    <name type="scientific">Motiliproteus coralliicola</name>
    <dbReference type="NCBI Taxonomy" id="2283196"/>
    <lineage>
        <taxon>Bacteria</taxon>
        <taxon>Pseudomonadati</taxon>
        <taxon>Pseudomonadota</taxon>
        <taxon>Gammaproteobacteria</taxon>
        <taxon>Oceanospirillales</taxon>
        <taxon>Oceanospirillaceae</taxon>
        <taxon>Motiliproteus</taxon>
    </lineage>
</organism>
<evidence type="ECO:0000313" key="2">
    <source>
        <dbReference type="EMBL" id="RDE18283.1"/>
    </source>
</evidence>
<gene>
    <name evidence="2" type="ORF">DV711_16605</name>
</gene>
<sequence length="182" mass="20456">MKRLYYLTSSIDCAERVSKELHEKGVTDWNFHIMSKKYDNWNNLKKRGLHLASFYFHQHDGKRIAERGAIVGALAGLCAIAGFLLASPEIASEFRAWSLVSLAFTTAILIAFGVGFGMIYGLDSENVKIRRFHDQLEEGQYLIMIDTIKEDADRIRDIMADQPGITVAGEGHSQVNPFQMAS</sequence>
<protein>
    <recommendedName>
        <fullName evidence="4">DUF1269 domain-containing protein</fullName>
    </recommendedName>
</protein>
<proteinExistence type="predicted"/>
<name>A0A369WAF3_9GAMM</name>
<keyword evidence="1" id="KW-1133">Transmembrane helix</keyword>